<accession>A0A2N6N973</accession>
<protein>
    <submittedName>
        <fullName evidence="1">Uncharacterized protein</fullName>
    </submittedName>
</protein>
<reference evidence="1 2" key="1">
    <citation type="journal article" date="2016" name="Appl. Microbiol. Biotechnol.">
        <title>Characterization of T-DNA insertion mutants with decreased virulence in the entomopathogenic fungus Beauveria bassiana JEF-007.</title>
        <authorList>
            <person name="Kim S."/>
            <person name="Lee S.J."/>
            <person name="Nai Y.S."/>
            <person name="Yu J.S."/>
            <person name="Lee M.R."/>
            <person name="Yang Y.T."/>
            <person name="Kim J.S."/>
        </authorList>
    </citation>
    <scope>NUCLEOTIDE SEQUENCE [LARGE SCALE GENOMIC DNA]</scope>
    <source>
        <strain evidence="1 2">JEF-007</strain>
    </source>
</reference>
<dbReference type="AlphaFoldDB" id="A0A2N6N973"/>
<evidence type="ECO:0000313" key="2">
    <source>
        <dbReference type="Proteomes" id="UP000235728"/>
    </source>
</evidence>
<organism evidence="1 2">
    <name type="scientific">Beauveria bassiana</name>
    <name type="common">White muscardine disease fungus</name>
    <name type="synonym">Tritirachium shiotae</name>
    <dbReference type="NCBI Taxonomy" id="176275"/>
    <lineage>
        <taxon>Eukaryota</taxon>
        <taxon>Fungi</taxon>
        <taxon>Dikarya</taxon>
        <taxon>Ascomycota</taxon>
        <taxon>Pezizomycotina</taxon>
        <taxon>Sordariomycetes</taxon>
        <taxon>Hypocreomycetidae</taxon>
        <taxon>Hypocreales</taxon>
        <taxon>Cordycipitaceae</taxon>
        <taxon>Beauveria</taxon>
    </lineage>
</organism>
<proteinExistence type="predicted"/>
<name>A0A2N6N973_BEABA</name>
<gene>
    <name evidence="1" type="ORF">BM221_010303</name>
</gene>
<dbReference type="Proteomes" id="UP000235728">
    <property type="component" value="Unassembled WGS sequence"/>
</dbReference>
<comment type="caution">
    <text evidence="1">The sequence shown here is derived from an EMBL/GenBank/DDBJ whole genome shotgun (WGS) entry which is preliminary data.</text>
</comment>
<evidence type="ECO:0000313" key="1">
    <source>
        <dbReference type="EMBL" id="PMB63832.1"/>
    </source>
</evidence>
<dbReference type="EMBL" id="MRVG01000016">
    <property type="protein sequence ID" value="PMB63832.1"/>
    <property type="molecule type" value="Genomic_DNA"/>
</dbReference>
<sequence length="101" mass="10934">MTDTSVRKGTGRAFTRGTIVVFVFWVLTPMQGAVFGTAPVLSSPKVNMVYPIALMDPASQATALSQAFVNRGYAITWLNQDLPAVTTPHAPTNWTADTVKY</sequence>